<evidence type="ECO:0000256" key="1">
    <source>
        <dbReference type="SAM" id="MobiDB-lite"/>
    </source>
</evidence>
<keyword evidence="3" id="KW-1185">Reference proteome</keyword>
<sequence length="224" mass="24893">MSEGIWNFSSDKSEESQEEGGRQRMIMTWPIRMQESPLRCERLPTSRCQFGIHCRSSNPAMESLSPRQNCLDLELEFKKGCGESKRDPSIAQVLHIPLKLHGNDSWLPTSRPILAPGGAGHTDFGAMAKHSILQPPLGRIALSFVVFKPPGSLRHLSPHESIIIFDIQPPSISKFDLNGPISSCPSLVAGAWCTLEIYHHTSKRPFSITGETDARDWGQKIDVP</sequence>
<gene>
    <name evidence="2" type="ORF">PAC_14586</name>
</gene>
<name>A0A1L7XIA2_9HELO</name>
<dbReference type="AlphaFoldDB" id="A0A1L7XIA2"/>
<reference evidence="2 3" key="1">
    <citation type="submission" date="2016-03" db="EMBL/GenBank/DDBJ databases">
        <authorList>
            <person name="Ploux O."/>
        </authorList>
    </citation>
    <scope>NUCLEOTIDE SEQUENCE [LARGE SCALE GENOMIC DNA]</scope>
    <source>
        <strain evidence="2 3">UAMH 11012</strain>
    </source>
</reference>
<feature type="region of interest" description="Disordered" evidence="1">
    <location>
        <begin position="1"/>
        <end position="23"/>
    </location>
</feature>
<organism evidence="2 3">
    <name type="scientific">Phialocephala subalpina</name>
    <dbReference type="NCBI Taxonomy" id="576137"/>
    <lineage>
        <taxon>Eukaryota</taxon>
        <taxon>Fungi</taxon>
        <taxon>Dikarya</taxon>
        <taxon>Ascomycota</taxon>
        <taxon>Pezizomycotina</taxon>
        <taxon>Leotiomycetes</taxon>
        <taxon>Helotiales</taxon>
        <taxon>Mollisiaceae</taxon>
        <taxon>Phialocephala</taxon>
        <taxon>Phialocephala fortinii species complex</taxon>
    </lineage>
</organism>
<proteinExistence type="predicted"/>
<accession>A0A1L7XIA2</accession>
<feature type="compositionally biased region" description="Basic and acidic residues" evidence="1">
    <location>
        <begin position="11"/>
        <end position="22"/>
    </location>
</feature>
<protein>
    <submittedName>
        <fullName evidence="2">Uncharacterized protein</fullName>
    </submittedName>
</protein>
<evidence type="ECO:0000313" key="2">
    <source>
        <dbReference type="EMBL" id="CZR64687.1"/>
    </source>
</evidence>
<dbReference type="EMBL" id="FJOG01000027">
    <property type="protein sequence ID" value="CZR64687.1"/>
    <property type="molecule type" value="Genomic_DNA"/>
</dbReference>
<evidence type="ECO:0000313" key="3">
    <source>
        <dbReference type="Proteomes" id="UP000184330"/>
    </source>
</evidence>
<dbReference type="Proteomes" id="UP000184330">
    <property type="component" value="Unassembled WGS sequence"/>
</dbReference>